<comment type="similarity">
    <text evidence="1">Belongs to the UPF0597 family.</text>
</comment>
<gene>
    <name evidence="3" type="ORF">K8P03_03950</name>
</gene>
<accession>A0ABS7SY89</accession>
<dbReference type="InterPro" id="IPR005130">
    <property type="entry name" value="Ser_deHydtase-like_asu"/>
</dbReference>
<dbReference type="HAMAP" id="MF_01845">
    <property type="entry name" value="UPF0597"/>
    <property type="match status" value="1"/>
</dbReference>
<dbReference type="PIRSF" id="PIRSF006054">
    <property type="entry name" value="UCP006054"/>
    <property type="match status" value="1"/>
</dbReference>
<reference evidence="3 4" key="1">
    <citation type="submission" date="2021-08" db="EMBL/GenBank/DDBJ databases">
        <title>FDA dAtabase for Regulatory Grade micrObial Sequences (FDA-ARGOS): Supporting development and validation of Infectious Disease Dx tests.</title>
        <authorList>
            <person name="Sproer C."/>
            <person name="Gronow S."/>
            <person name="Severitt S."/>
            <person name="Schroder I."/>
            <person name="Tallon L."/>
            <person name="Sadzewicz L."/>
            <person name="Zhao X."/>
            <person name="Boylan J."/>
            <person name="Ott S."/>
            <person name="Bowen H."/>
            <person name="Vavikolanu K."/>
            <person name="Hazen T."/>
            <person name="Aluvathingal J."/>
            <person name="Nadendla S."/>
            <person name="Lowell S."/>
            <person name="Myers T."/>
            <person name="Yan Y."/>
            <person name="Sichtig H."/>
        </authorList>
    </citation>
    <scope>NUCLEOTIDE SEQUENCE [LARGE SCALE GENOMIC DNA]</scope>
    <source>
        <strain evidence="3 4">FDAARGOS_1460</strain>
    </source>
</reference>
<dbReference type="RefSeq" id="WP_223418478.1">
    <property type="nucleotide sequence ID" value="NZ_JAIPME010000002.1"/>
</dbReference>
<dbReference type="EMBL" id="JAIPME010000002">
    <property type="protein sequence ID" value="MBZ2386456.1"/>
    <property type="molecule type" value="Genomic_DNA"/>
</dbReference>
<keyword evidence="4" id="KW-1185">Reference proteome</keyword>
<dbReference type="Proteomes" id="UP000734271">
    <property type="component" value="Unassembled WGS sequence"/>
</dbReference>
<dbReference type="Pfam" id="PF03313">
    <property type="entry name" value="SDH_alpha"/>
    <property type="match status" value="1"/>
</dbReference>
<dbReference type="GO" id="GO:0003941">
    <property type="term" value="F:L-serine ammonia-lyase activity"/>
    <property type="evidence" value="ECO:0007669"/>
    <property type="project" value="UniProtKB-EC"/>
</dbReference>
<comment type="caution">
    <text evidence="3">The sequence shown here is derived from an EMBL/GenBank/DDBJ whole genome shotgun (WGS) entry which is preliminary data.</text>
</comment>
<dbReference type="InterPro" id="IPR021144">
    <property type="entry name" value="UPF0597"/>
</dbReference>
<evidence type="ECO:0000256" key="1">
    <source>
        <dbReference type="HAMAP-Rule" id="MF_01845"/>
    </source>
</evidence>
<dbReference type="PANTHER" id="PTHR30501:SF2">
    <property type="entry name" value="UPF0597 PROTEIN YHAM"/>
    <property type="match status" value="1"/>
</dbReference>
<proteinExistence type="inferred from homology"/>
<sequence length="414" mass="44698">MDFCELLLEKMVPAYGCTEPVALALAASRAKDLLGENPRKIHATLSGNIIKNANSVKVPGTEGRKGIEISLAVGAFLGDYRKKLEVISGIDKSKLAYMDELLTKGLVDVSLDHDKVGLYIDISMEGESSRSEVIISDHHTNIVYESKNNQVILDKRCEKRAEDPSKELNFDRIYDFAKNGDYSRLVDILDKEIAYNYAIAKEGMENPWGANIGKILLSEANGKPIEKYIAYAAAGSDARMAGCEKPVVINSGSGNQGGTVSVPIILYCEDNNCSRDSLYRGLIFANLIALYIKEGIGELSAYCGVVSAGAAAIAGLAFVKNEDKEIIKSTIINALATNSGLLCDGAKESCAAKIASSLKVANMAYIQAKTGNTFKSGDGIVSDDIDKMIERVGNIAQKGMRETDRVILNEMINK</sequence>
<evidence type="ECO:0000259" key="2">
    <source>
        <dbReference type="Pfam" id="PF03313"/>
    </source>
</evidence>
<dbReference type="PANTHER" id="PTHR30501">
    <property type="entry name" value="UPF0597 PROTEIN YHAM"/>
    <property type="match status" value="1"/>
</dbReference>
<protein>
    <recommendedName>
        <fullName evidence="1">UPF0597 protein K8P03_03950</fullName>
    </recommendedName>
</protein>
<keyword evidence="3" id="KW-0456">Lyase</keyword>
<evidence type="ECO:0000313" key="3">
    <source>
        <dbReference type="EMBL" id="MBZ2386456.1"/>
    </source>
</evidence>
<evidence type="ECO:0000313" key="4">
    <source>
        <dbReference type="Proteomes" id="UP000734271"/>
    </source>
</evidence>
<organism evidence="3 4">
    <name type="scientific">Anaerococcus murdochii</name>
    <dbReference type="NCBI Taxonomy" id="411577"/>
    <lineage>
        <taxon>Bacteria</taxon>
        <taxon>Bacillati</taxon>
        <taxon>Bacillota</taxon>
        <taxon>Tissierellia</taxon>
        <taxon>Tissierellales</taxon>
        <taxon>Peptoniphilaceae</taxon>
        <taxon>Anaerococcus</taxon>
    </lineage>
</organism>
<feature type="domain" description="Serine dehydratase-like alpha subunit" evidence="2">
    <location>
        <begin position="179"/>
        <end position="409"/>
    </location>
</feature>
<name>A0ABS7SY89_9FIRM</name>